<evidence type="ECO:0000313" key="2">
    <source>
        <dbReference type="EMBL" id="GAH23010.1"/>
    </source>
</evidence>
<evidence type="ECO:0000259" key="1">
    <source>
        <dbReference type="Pfam" id="PF01370"/>
    </source>
</evidence>
<comment type="caution">
    <text evidence="2">The sequence shown here is derived from an EMBL/GenBank/DDBJ whole genome shotgun (WGS) entry which is preliminary data.</text>
</comment>
<dbReference type="InterPro" id="IPR050177">
    <property type="entry name" value="Lipid_A_modif_metabolic_enz"/>
</dbReference>
<sequence length="314" mass="35833">MKVVITGISSFLASELVPIIESDKEITEILGLDIIEPKYTSQKIKFIKKDIRDKRIFENFRGYDAIIHLAFIVSPISNRKEMYSINLDGSKNVFNCAIKAGIKKIIHASSVAAYGAFPENPIPITEEHPIRLMKKHFYYNETKYYVEKYLDELSKKYPDVIITRIRPSIFLGPNINNFFRTYFLGKKIYTFSPDVLVQLAWIDDVAEAFYLVLKKDVSGAFNIGANNPISSREIAEKLGINCVKLPYHFGLLLINALFKLRILRSLTPGWIRATRYPIIVDSSKAKQVLGWTPKYDTFGSVKALYDALKESGEI</sequence>
<dbReference type="AlphaFoldDB" id="X1ERU4"/>
<dbReference type="PANTHER" id="PTHR43245">
    <property type="entry name" value="BIFUNCTIONAL POLYMYXIN RESISTANCE PROTEIN ARNA"/>
    <property type="match status" value="1"/>
</dbReference>
<dbReference type="EMBL" id="BARU01001993">
    <property type="protein sequence ID" value="GAH23010.1"/>
    <property type="molecule type" value="Genomic_DNA"/>
</dbReference>
<dbReference type="PANTHER" id="PTHR43245:SF52">
    <property type="entry name" value="NAD-DEPENDENT EPIMERASE_DEHYDRATASE"/>
    <property type="match status" value="1"/>
</dbReference>
<dbReference type="SUPFAM" id="SSF51735">
    <property type="entry name" value="NAD(P)-binding Rossmann-fold domains"/>
    <property type="match status" value="1"/>
</dbReference>
<dbReference type="Pfam" id="PF01370">
    <property type="entry name" value="Epimerase"/>
    <property type="match status" value="1"/>
</dbReference>
<name>X1ERU4_9ZZZZ</name>
<feature type="domain" description="NAD-dependent epimerase/dehydratase" evidence="1">
    <location>
        <begin position="3"/>
        <end position="224"/>
    </location>
</feature>
<dbReference type="Gene3D" id="3.40.50.720">
    <property type="entry name" value="NAD(P)-binding Rossmann-like Domain"/>
    <property type="match status" value="1"/>
</dbReference>
<dbReference type="InterPro" id="IPR036291">
    <property type="entry name" value="NAD(P)-bd_dom_sf"/>
</dbReference>
<organism evidence="2">
    <name type="scientific">marine sediment metagenome</name>
    <dbReference type="NCBI Taxonomy" id="412755"/>
    <lineage>
        <taxon>unclassified sequences</taxon>
        <taxon>metagenomes</taxon>
        <taxon>ecological metagenomes</taxon>
    </lineage>
</organism>
<protein>
    <recommendedName>
        <fullName evidence="1">NAD-dependent epimerase/dehydratase domain-containing protein</fullName>
    </recommendedName>
</protein>
<proteinExistence type="predicted"/>
<dbReference type="InterPro" id="IPR001509">
    <property type="entry name" value="Epimerase_deHydtase"/>
</dbReference>
<accession>X1ERU4</accession>
<reference evidence="2" key="1">
    <citation type="journal article" date="2014" name="Front. Microbiol.">
        <title>High frequency of phylogenetically diverse reductive dehalogenase-homologous genes in deep subseafloor sedimentary metagenomes.</title>
        <authorList>
            <person name="Kawai M."/>
            <person name="Futagami T."/>
            <person name="Toyoda A."/>
            <person name="Takaki Y."/>
            <person name="Nishi S."/>
            <person name="Hori S."/>
            <person name="Arai W."/>
            <person name="Tsubouchi T."/>
            <person name="Morono Y."/>
            <person name="Uchiyama I."/>
            <person name="Ito T."/>
            <person name="Fujiyama A."/>
            <person name="Inagaki F."/>
            <person name="Takami H."/>
        </authorList>
    </citation>
    <scope>NUCLEOTIDE SEQUENCE</scope>
    <source>
        <strain evidence="2">Expedition CK06-06</strain>
    </source>
</reference>
<gene>
    <name evidence="2" type="ORF">S03H2_04903</name>
</gene>